<gene>
    <name evidence="4" type="ORF">B5E75_01535</name>
</gene>
<evidence type="ECO:0000256" key="2">
    <source>
        <dbReference type="PROSITE-ProRule" id="PRU00335"/>
    </source>
</evidence>
<dbReference type="Pfam" id="PF00440">
    <property type="entry name" value="TetR_N"/>
    <property type="match status" value="1"/>
</dbReference>
<sequence length="174" mass="20799">MTRKTKDQLSKSLYLLLQEYPFDNITVNQIINHSHISRTTFYRHFHNKQDVLTYFFHNDIVPQFFPSKTQDSYYTLAKQTILYSRKEKNFFKNALIDSQNTLIHLLINKYIQLMSTKLPKLTKTQYDVLSIYLNGTMITSIHWFLKDDEHSIPEMLYLFDLAMPDIIKSIFDKS</sequence>
<dbReference type="SUPFAM" id="SSF46689">
    <property type="entry name" value="Homeodomain-like"/>
    <property type="match status" value="1"/>
</dbReference>
<dbReference type="PANTHER" id="PTHR43479">
    <property type="entry name" value="ACREF/ENVCD OPERON REPRESSOR-RELATED"/>
    <property type="match status" value="1"/>
</dbReference>
<organism evidence="4 5">
    <name type="scientific">Massilimicrobiota timonensis</name>
    <dbReference type="NCBI Taxonomy" id="1776392"/>
    <lineage>
        <taxon>Bacteria</taxon>
        <taxon>Bacillati</taxon>
        <taxon>Bacillota</taxon>
        <taxon>Erysipelotrichia</taxon>
        <taxon>Erysipelotrichales</taxon>
        <taxon>Erysipelotrichaceae</taxon>
        <taxon>Massilimicrobiota</taxon>
    </lineage>
</organism>
<dbReference type="PANTHER" id="PTHR43479:SF7">
    <property type="entry name" value="TETR-FAMILY TRANSCRIPTIONAL REGULATOR"/>
    <property type="match status" value="1"/>
</dbReference>
<dbReference type="InterPro" id="IPR050624">
    <property type="entry name" value="HTH-type_Tx_Regulator"/>
</dbReference>
<dbReference type="Proteomes" id="UP000195305">
    <property type="component" value="Unassembled WGS sequence"/>
</dbReference>
<reference evidence="4 5" key="1">
    <citation type="journal article" date="2018" name="BMC Genomics">
        <title>Whole genome sequencing and function prediction of 133 gut anaerobes isolated from chicken caecum in pure cultures.</title>
        <authorList>
            <person name="Medvecky M."/>
            <person name="Cejkova D."/>
            <person name="Polansky O."/>
            <person name="Karasova D."/>
            <person name="Kubasova T."/>
            <person name="Cizek A."/>
            <person name="Rychlik I."/>
        </authorList>
    </citation>
    <scope>NUCLEOTIDE SEQUENCE [LARGE SCALE GENOMIC DNA]</scope>
    <source>
        <strain evidence="4 5">An13</strain>
    </source>
</reference>
<feature type="DNA-binding region" description="H-T-H motif" evidence="2">
    <location>
        <begin position="26"/>
        <end position="45"/>
    </location>
</feature>
<dbReference type="RefSeq" id="WP_087357042.1">
    <property type="nucleotide sequence ID" value="NZ_AP031415.1"/>
</dbReference>
<feature type="domain" description="HTH tetR-type" evidence="3">
    <location>
        <begin position="3"/>
        <end position="63"/>
    </location>
</feature>
<evidence type="ECO:0000256" key="1">
    <source>
        <dbReference type="ARBA" id="ARBA00023125"/>
    </source>
</evidence>
<dbReference type="EMBL" id="NFLJ01000003">
    <property type="protein sequence ID" value="OUQ36234.1"/>
    <property type="molecule type" value="Genomic_DNA"/>
</dbReference>
<keyword evidence="5" id="KW-1185">Reference proteome</keyword>
<dbReference type="PROSITE" id="PS50977">
    <property type="entry name" value="HTH_TETR_2"/>
    <property type="match status" value="1"/>
</dbReference>
<keyword evidence="1 2" id="KW-0238">DNA-binding</keyword>
<protein>
    <recommendedName>
        <fullName evidence="3">HTH tetR-type domain-containing protein</fullName>
    </recommendedName>
</protein>
<dbReference type="Gene3D" id="1.10.357.10">
    <property type="entry name" value="Tetracycline Repressor, domain 2"/>
    <property type="match status" value="1"/>
</dbReference>
<evidence type="ECO:0000313" key="4">
    <source>
        <dbReference type="EMBL" id="OUQ36234.1"/>
    </source>
</evidence>
<dbReference type="AlphaFoldDB" id="A0A1Y4T266"/>
<dbReference type="InterPro" id="IPR001647">
    <property type="entry name" value="HTH_TetR"/>
</dbReference>
<proteinExistence type="predicted"/>
<accession>A0A1Y4T266</accession>
<comment type="caution">
    <text evidence="4">The sequence shown here is derived from an EMBL/GenBank/DDBJ whole genome shotgun (WGS) entry which is preliminary data.</text>
</comment>
<name>A0A1Y4T266_9FIRM</name>
<dbReference type="OrthoDB" id="9810250at2"/>
<evidence type="ECO:0000313" key="5">
    <source>
        <dbReference type="Proteomes" id="UP000195305"/>
    </source>
</evidence>
<dbReference type="GO" id="GO:0003677">
    <property type="term" value="F:DNA binding"/>
    <property type="evidence" value="ECO:0007669"/>
    <property type="project" value="UniProtKB-UniRule"/>
</dbReference>
<evidence type="ECO:0000259" key="3">
    <source>
        <dbReference type="PROSITE" id="PS50977"/>
    </source>
</evidence>
<dbReference type="InterPro" id="IPR009057">
    <property type="entry name" value="Homeodomain-like_sf"/>
</dbReference>